<dbReference type="PANTHER" id="PTHR44313:SF1">
    <property type="entry name" value="DNAJ HOMOLOG SUBFAMILY C MEMBER 17"/>
    <property type="match status" value="1"/>
</dbReference>
<dbReference type="CDD" id="cd06257">
    <property type="entry name" value="DnaJ"/>
    <property type="match status" value="1"/>
</dbReference>
<dbReference type="PROSITE" id="PS50076">
    <property type="entry name" value="DNAJ_2"/>
    <property type="match status" value="1"/>
</dbReference>
<dbReference type="AlphaFoldDB" id="A0A8H7Q6R3"/>
<keyword evidence="4" id="KW-0143">Chaperone</keyword>
<comment type="subcellular location">
    <subcellularLocation>
        <location evidence="2">Cytoplasm</location>
    </subcellularLocation>
    <subcellularLocation>
        <location evidence="1">Nucleus</location>
    </subcellularLocation>
</comment>
<feature type="domain" description="J" evidence="8">
    <location>
        <begin position="12"/>
        <end position="76"/>
    </location>
</feature>
<keyword evidence="3" id="KW-0963">Cytoplasm</keyword>
<dbReference type="PRINTS" id="PR00625">
    <property type="entry name" value="JDOMAIN"/>
</dbReference>
<dbReference type="PANTHER" id="PTHR44313">
    <property type="entry name" value="DNAJ HOMOLOG SUBFAMILY C MEMBER 17"/>
    <property type="match status" value="1"/>
</dbReference>
<gene>
    <name evidence="9" type="ORF">INT43_002721</name>
</gene>
<dbReference type="SUPFAM" id="SSF54928">
    <property type="entry name" value="RNA-binding domain, RBD"/>
    <property type="match status" value="1"/>
</dbReference>
<dbReference type="Gene3D" id="1.10.287.110">
    <property type="entry name" value="DnaJ domain"/>
    <property type="match status" value="1"/>
</dbReference>
<accession>A0A8H7Q6R3</accession>
<proteinExistence type="predicted"/>
<dbReference type="InterPro" id="IPR036869">
    <property type="entry name" value="J_dom_sf"/>
</dbReference>
<feature type="coiled-coil region" evidence="6">
    <location>
        <begin position="122"/>
        <end position="149"/>
    </location>
</feature>
<evidence type="ECO:0000256" key="6">
    <source>
        <dbReference type="SAM" id="Coils"/>
    </source>
</evidence>
<dbReference type="Proteomes" id="UP000654370">
    <property type="component" value="Unassembled WGS sequence"/>
</dbReference>
<dbReference type="GO" id="GO:0003723">
    <property type="term" value="F:RNA binding"/>
    <property type="evidence" value="ECO:0007669"/>
    <property type="project" value="InterPro"/>
</dbReference>
<organism evidence="9 10">
    <name type="scientific">Mortierella isabellina</name>
    <name type="common">Filamentous fungus</name>
    <name type="synonym">Umbelopsis isabellina</name>
    <dbReference type="NCBI Taxonomy" id="91625"/>
    <lineage>
        <taxon>Eukaryota</taxon>
        <taxon>Fungi</taxon>
        <taxon>Fungi incertae sedis</taxon>
        <taxon>Mucoromycota</taxon>
        <taxon>Mucoromycotina</taxon>
        <taxon>Umbelopsidomycetes</taxon>
        <taxon>Umbelopsidales</taxon>
        <taxon>Umbelopsidaceae</taxon>
        <taxon>Umbelopsis</taxon>
    </lineage>
</organism>
<evidence type="ECO:0000256" key="3">
    <source>
        <dbReference type="ARBA" id="ARBA00022490"/>
    </source>
</evidence>
<dbReference type="SUPFAM" id="SSF46565">
    <property type="entry name" value="Chaperone J-domain"/>
    <property type="match status" value="1"/>
</dbReference>
<comment type="caution">
    <text evidence="9">The sequence shown here is derived from an EMBL/GenBank/DDBJ whole genome shotgun (WGS) entry which is preliminary data.</text>
</comment>
<dbReference type="PROSITE" id="PS00636">
    <property type="entry name" value="DNAJ_1"/>
    <property type="match status" value="1"/>
</dbReference>
<dbReference type="EMBL" id="JAEPQZ010000001">
    <property type="protein sequence ID" value="KAG2186283.1"/>
    <property type="molecule type" value="Genomic_DNA"/>
</dbReference>
<protein>
    <recommendedName>
        <fullName evidence="8">J domain-containing protein</fullName>
    </recommendedName>
</protein>
<keyword evidence="6" id="KW-0175">Coiled coil</keyword>
<feature type="region of interest" description="Disordered" evidence="7">
    <location>
        <begin position="330"/>
        <end position="349"/>
    </location>
</feature>
<dbReference type="GO" id="GO:0005681">
    <property type="term" value="C:spliceosomal complex"/>
    <property type="evidence" value="ECO:0007669"/>
    <property type="project" value="TreeGrafter"/>
</dbReference>
<dbReference type="InterPro" id="IPR001623">
    <property type="entry name" value="DnaJ_domain"/>
</dbReference>
<dbReference type="InterPro" id="IPR012677">
    <property type="entry name" value="Nucleotide-bd_a/b_plait_sf"/>
</dbReference>
<dbReference type="GO" id="GO:0000390">
    <property type="term" value="P:spliceosomal complex disassembly"/>
    <property type="evidence" value="ECO:0007669"/>
    <property type="project" value="TreeGrafter"/>
</dbReference>
<keyword evidence="5" id="KW-0539">Nucleus</keyword>
<sequence>MPAGKDFDPDVDYYKLLEVDYNSTHDQIRRQYRKKALKVHPDKNPSPDAAALFHALSQAYELLTDTQAKLAYDNVIKARVERKKKTEAMDAKRRAARDELEARENAAKKRKTDEMDAEAKYMAELARMRENSGRKRREEEEELKKMMEEEERAAVPQASEMDCTLKLKWKKKKQTFETSELEDIFQKFGPVDTVVLKKQGNALVAFKSIVGAHAAVTSKNTHPSLSVFETVDWATGEEPAIVAKLGETLKNNSVKVSSESIQASKLDFASLSTNSNNLSSKSKPLFGGASPAKPLFGAFAGVPTPVTFGNAPVTSDADFEAITLMKLREAERRRREEQVRQSEKEDGVA</sequence>
<evidence type="ECO:0000313" key="9">
    <source>
        <dbReference type="EMBL" id="KAG2186283.1"/>
    </source>
</evidence>
<dbReference type="InterPro" id="IPR018253">
    <property type="entry name" value="DnaJ_domain_CS"/>
</dbReference>
<dbReference type="InterPro" id="IPR052094">
    <property type="entry name" value="Pre-mRNA-splicing_ERAD"/>
</dbReference>
<reference evidence="9" key="1">
    <citation type="submission" date="2020-12" db="EMBL/GenBank/DDBJ databases">
        <title>Metabolic potential, ecology and presence of endohyphal bacteria is reflected in genomic diversity of Mucoromycotina.</title>
        <authorList>
            <person name="Muszewska A."/>
            <person name="Okrasinska A."/>
            <person name="Steczkiewicz K."/>
            <person name="Drgas O."/>
            <person name="Orlowska M."/>
            <person name="Perlinska-Lenart U."/>
            <person name="Aleksandrzak-Piekarczyk T."/>
            <person name="Szatraj K."/>
            <person name="Zielenkiewicz U."/>
            <person name="Pilsyk S."/>
            <person name="Malc E."/>
            <person name="Mieczkowski P."/>
            <person name="Kruszewska J.S."/>
            <person name="Biernat P."/>
            <person name="Pawlowska J."/>
        </authorList>
    </citation>
    <scope>NUCLEOTIDE SEQUENCE</scope>
    <source>
        <strain evidence="9">WA0000067209</strain>
    </source>
</reference>
<dbReference type="SMART" id="SM00271">
    <property type="entry name" value="DnaJ"/>
    <property type="match status" value="1"/>
</dbReference>
<dbReference type="Pfam" id="PF00226">
    <property type="entry name" value="DnaJ"/>
    <property type="match status" value="1"/>
</dbReference>
<evidence type="ECO:0000256" key="5">
    <source>
        <dbReference type="ARBA" id="ARBA00023242"/>
    </source>
</evidence>
<dbReference type="OrthoDB" id="376357at2759"/>
<dbReference type="InterPro" id="IPR035979">
    <property type="entry name" value="RBD_domain_sf"/>
</dbReference>
<feature type="region of interest" description="Disordered" evidence="7">
    <location>
        <begin position="87"/>
        <end position="116"/>
    </location>
</feature>
<evidence type="ECO:0000256" key="1">
    <source>
        <dbReference type="ARBA" id="ARBA00004123"/>
    </source>
</evidence>
<name>A0A8H7Q6R3_MORIS</name>
<dbReference type="GO" id="GO:0005737">
    <property type="term" value="C:cytoplasm"/>
    <property type="evidence" value="ECO:0007669"/>
    <property type="project" value="UniProtKB-SubCell"/>
</dbReference>
<evidence type="ECO:0000256" key="7">
    <source>
        <dbReference type="SAM" id="MobiDB-lite"/>
    </source>
</evidence>
<dbReference type="Pfam" id="PF00076">
    <property type="entry name" value="RRM_1"/>
    <property type="match status" value="1"/>
</dbReference>
<dbReference type="InterPro" id="IPR000504">
    <property type="entry name" value="RRM_dom"/>
</dbReference>
<evidence type="ECO:0000259" key="8">
    <source>
        <dbReference type="PROSITE" id="PS50076"/>
    </source>
</evidence>
<evidence type="ECO:0000313" key="10">
    <source>
        <dbReference type="Proteomes" id="UP000654370"/>
    </source>
</evidence>
<keyword evidence="10" id="KW-1185">Reference proteome</keyword>
<evidence type="ECO:0000256" key="2">
    <source>
        <dbReference type="ARBA" id="ARBA00004496"/>
    </source>
</evidence>
<dbReference type="Gene3D" id="3.30.70.330">
    <property type="match status" value="1"/>
</dbReference>
<evidence type="ECO:0000256" key="4">
    <source>
        <dbReference type="ARBA" id="ARBA00023186"/>
    </source>
</evidence>